<dbReference type="SUPFAM" id="SSF51735">
    <property type="entry name" value="NAD(P)-binding Rossmann-fold domains"/>
    <property type="match status" value="1"/>
</dbReference>
<dbReference type="PANTHER" id="PTHR12126">
    <property type="entry name" value="NADH-UBIQUINONE OXIDOREDUCTASE 39 KDA SUBUNIT-RELATED"/>
    <property type="match status" value="1"/>
</dbReference>
<dbReference type="AlphaFoldDB" id="A0A0U3QWF7"/>
<reference evidence="2 3" key="1">
    <citation type="submission" date="2015-12" db="EMBL/GenBank/DDBJ databases">
        <authorList>
            <person name="Shamseldin A."/>
            <person name="Moawad H."/>
            <person name="Abd El-Rahim W.M."/>
            <person name="Sadowsky M.J."/>
        </authorList>
    </citation>
    <scope>NUCLEOTIDE SEQUENCE [LARGE SCALE GENOMIC DNA]</scope>
    <source>
        <strain evidence="2 3">Ar51</strain>
    </source>
</reference>
<dbReference type="Pfam" id="PF13460">
    <property type="entry name" value="NAD_binding_10"/>
    <property type="match status" value="1"/>
</dbReference>
<dbReference type="GO" id="GO:0044877">
    <property type="term" value="F:protein-containing complex binding"/>
    <property type="evidence" value="ECO:0007669"/>
    <property type="project" value="TreeGrafter"/>
</dbReference>
<evidence type="ECO:0000259" key="1">
    <source>
        <dbReference type="Pfam" id="PF13460"/>
    </source>
</evidence>
<dbReference type="PANTHER" id="PTHR12126:SF11">
    <property type="entry name" value="NADH DEHYDROGENASE [UBIQUINONE] 1 ALPHA SUBCOMPLEX SUBUNIT 9, MITOCHONDRIAL"/>
    <property type="match status" value="1"/>
</dbReference>
<dbReference type="InterPro" id="IPR036291">
    <property type="entry name" value="NAD(P)-bd_dom_sf"/>
</dbReference>
<evidence type="ECO:0000313" key="3">
    <source>
        <dbReference type="Proteomes" id="UP000065151"/>
    </source>
</evidence>
<name>A0A0U3QWF7_9MICC</name>
<feature type="domain" description="NAD(P)-binding" evidence="1">
    <location>
        <begin position="10"/>
        <end position="138"/>
    </location>
</feature>
<dbReference type="EMBL" id="CP013747">
    <property type="protein sequence ID" value="ALV44005.1"/>
    <property type="molecule type" value="Genomic_DNA"/>
</dbReference>
<gene>
    <name evidence="2" type="ORF">AU252_15720</name>
</gene>
<dbReference type="Proteomes" id="UP000065151">
    <property type="component" value="Chromosome"/>
</dbReference>
<proteinExistence type="predicted"/>
<dbReference type="Gene3D" id="3.40.50.720">
    <property type="entry name" value="NAD(P)-binding Rossmann-like Domain"/>
    <property type="match status" value="1"/>
</dbReference>
<evidence type="ECO:0000313" key="2">
    <source>
        <dbReference type="EMBL" id="ALV44005.1"/>
    </source>
</evidence>
<sequence>MWSMHIAVPGGTGTVGQHVVSIARDRGHLVTSLTRSEGVDLFTGRGLHEALQGVDTVIDVSGIQTISTRKAVDFFTAATRNLLAAEKEAQSRHHIALSIVGIDKTASGLYAGKLAQEDTVRHGEVPWTILRSTQFHEFVPMAISAASIGPVVLVPQMITQPVAAREVAAALVDAAEQGPRGRVADLGGPRREQLSDLVRKYLRKSGQRKLVVKVPAPGAMGQAMRRGDLVPAAGSAVGRQTYQEWLETCLPIH</sequence>
<protein>
    <submittedName>
        <fullName evidence="2">3-beta hydroxysteroid dehydrogenase</fullName>
    </submittedName>
</protein>
<dbReference type="KEGG" id="psul:AU252_15720"/>
<organism evidence="2">
    <name type="scientific">Pseudarthrobacter sulfonivorans</name>
    <dbReference type="NCBI Taxonomy" id="121292"/>
    <lineage>
        <taxon>Bacteria</taxon>
        <taxon>Bacillati</taxon>
        <taxon>Actinomycetota</taxon>
        <taxon>Actinomycetes</taxon>
        <taxon>Micrococcales</taxon>
        <taxon>Micrococcaceae</taxon>
        <taxon>Pseudarthrobacter</taxon>
    </lineage>
</organism>
<dbReference type="STRING" id="121292.AU252_15720"/>
<accession>A0A0U3QWF7</accession>
<dbReference type="InterPro" id="IPR051207">
    <property type="entry name" value="ComplexI_NDUFA9_subunit"/>
</dbReference>
<dbReference type="InterPro" id="IPR016040">
    <property type="entry name" value="NAD(P)-bd_dom"/>
</dbReference>